<dbReference type="RefSeq" id="WP_271314550.1">
    <property type="nucleotide sequence ID" value="NZ_JABXJJ020000053.1"/>
</dbReference>
<gene>
    <name evidence="7" type="ORF">POF50_031555</name>
</gene>
<protein>
    <submittedName>
        <fullName evidence="7">WHG domain-containing protein</fullName>
    </submittedName>
</protein>
<reference evidence="7" key="1">
    <citation type="submission" date="2023-05" db="EMBL/GenBank/DDBJ databases">
        <title>Streptantibioticus silvisoli sp. nov., acidotolerant actinomycetes 1 from pine litter.</title>
        <authorList>
            <person name="Swiecimska M."/>
            <person name="Golinska P."/>
            <person name="Sangal V."/>
            <person name="Wachnowicz B."/>
            <person name="Goodfellow M."/>
        </authorList>
    </citation>
    <scope>NUCLEOTIDE SEQUENCE</scope>
    <source>
        <strain evidence="7">SL13</strain>
    </source>
</reference>
<dbReference type="Gene3D" id="1.10.357.10">
    <property type="entry name" value="Tetracycline Repressor, domain 2"/>
    <property type="match status" value="1"/>
</dbReference>
<evidence type="ECO:0000256" key="4">
    <source>
        <dbReference type="PROSITE-ProRule" id="PRU00335"/>
    </source>
</evidence>
<dbReference type="PROSITE" id="PS50977">
    <property type="entry name" value="HTH_TETR_2"/>
    <property type="match status" value="1"/>
</dbReference>
<dbReference type="GO" id="GO:0003677">
    <property type="term" value="F:DNA binding"/>
    <property type="evidence" value="ECO:0007669"/>
    <property type="project" value="UniProtKB-UniRule"/>
</dbReference>
<evidence type="ECO:0000313" key="7">
    <source>
        <dbReference type="EMBL" id="MDI5973825.1"/>
    </source>
</evidence>
<dbReference type="Pfam" id="PF13305">
    <property type="entry name" value="TetR_C_33"/>
    <property type="match status" value="1"/>
</dbReference>
<feature type="DNA-binding region" description="H-T-H motif" evidence="4">
    <location>
        <begin position="59"/>
        <end position="78"/>
    </location>
</feature>
<organism evidence="7">
    <name type="scientific">Streptantibioticus silvisoli</name>
    <dbReference type="NCBI Taxonomy" id="2705255"/>
    <lineage>
        <taxon>Bacteria</taxon>
        <taxon>Bacillati</taxon>
        <taxon>Actinomycetota</taxon>
        <taxon>Actinomycetes</taxon>
        <taxon>Kitasatosporales</taxon>
        <taxon>Streptomycetaceae</taxon>
        <taxon>Streptantibioticus</taxon>
    </lineage>
</organism>
<accession>A0AA90H9S3</accession>
<keyword evidence="3" id="KW-0804">Transcription</keyword>
<dbReference type="SUPFAM" id="SSF48498">
    <property type="entry name" value="Tetracyclin repressor-like, C-terminal domain"/>
    <property type="match status" value="1"/>
</dbReference>
<dbReference type="SUPFAM" id="SSF46689">
    <property type="entry name" value="Homeodomain-like"/>
    <property type="match status" value="1"/>
</dbReference>
<dbReference type="InterPro" id="IPR001647">
    <property type="entry name" value="HTH_TetR"/>
</dbReference>
<evidence type="ECO:0000259" key="6">
    <source>
        <dbReference type="PROSITE" id="PS50977"/>
    </source>
</evidence>
<evidence type="ECO:0000256" key="1">
    <source>
        <dbReference type="ARBA" id="ARBA00023015"/>
    </source>
</evidence>
<dbReference type="Pfam" id="PF00440">
    <property type="entry name" value="TetR_N"/>
    <property type="match status" value="1"/>
</dbReference>
<comment type="caution">
    <text evidence="7">The sequence shown here is derived from an EMBL/GenBank/DDBJ whole genome shotgun (WGS) entry which is preliminary data.</text>
</comment>
<dbReference type="InterPro" id="IPR036271">
    <property type="entry name" value="Tet_transcr_reg_TetR-rel_C_sf"/>
</dbReference>
<evidence type="ECO:0000256" key="3">
    <source>
        <dbReference type="ARBA" id="ARBA00023163"/>
    </source>
</evidence>
<dbReference type="InterPro" id="IPR025996">
    <property type="entry name" value="MT1864/Rv1816-like_C"/>
</dbReference>
<name>A0AA90H9S3_9ACTN</name>
<keyword evidence="2 4" id="KW-0238">DNA-binding</keyword>
<keyword evidence="1" id="KW-0805">Transcription regulation</keyword>
<dbReference type="EMBL" id="JABXJJ020000053">
    <property type="protein sequence ID" value="MDI5973825.1"/>
    <property type="molecule type" value="Genomic_DNA"/>
</dbReference>
<dbReference type="AlphaFoldDB" id="A0AA90H9S3"/>
<dbReference type="InterPro" id="IPR009057">
    <property type="entry name" value="Homeodomain-like_sf"/>
</dbReference>
<feature type="domain" description="HTH tetR-type" evidence="6">
    <location>
        <begin position="37"/>
        <end position="96"/>
    </location>
</feature>
<feature type="region of interest" description="Disordered" evidence="5">
    <location>
        <begin position="1"/>
        <end position="32"/>
    </location>
</feature>
<proteinExistence type="predicted"/>
<evidence type="ECO:0000256" key="5">
    <source>
        <dbReference type="SAM" id="MobiDB-lite"/>
    </source>
</evidence>
<sequence length="254" mass="26722">MPTEPPDPATGRPAGHRTPSEPRPGRSAGSIRARVRAEMVDEIKATARRHLATDGANLSLRAVARDMGMVSSALYRYFASRDDLLTALIIDAYNDCGAAAEAADAGVADRADLAGRWLAVCHGVRHWALAHPAEYALVFGSPVPGYSAPQDTVVAAARTPAALIGVLADGHARGALADPGCDDVDPALRTDLARIRALIAPALPEALLADGALGWTQLFGAVSFELFGQLNNGVDARDAYFDHQMRRITGLLGL</sequence>
<evidence type="ECO:0000256" key="2">
    <source>
        <dbReference type="ARBA" id="ARBA00023125"/>
    </source>
</evidence>